<dbReference type="Proteomes" id="UP000681720">
    <property type="component" value="Unassembled WGS sequence"/>
</dbReference>
<dbReference type="SMART" id="SM00737">
    <property type="entry name" value="ML"/>
    <property type="match status" value="1"/>
</dbReference>
<evidence type="ECO:0000313" key="5">
    <source>
        <dbReference type="EMBL" id="CAF4434128.1"/>
    </source>
</evidence>
<name>A0A8S2W9N3_9BILA</name>
<dbReference type="PANTHER" id="PTHR11306:SF68">
    <property type="entry name" value="NPC INTRACELLULAR CHOLESTEROL TRANSPORTER 2"/>
    <property type="match status" value="1"/>
</dbReference>
<sequence length="248" mass="27769">MKNRHNSMSKNQHNDDPRPIIIRNWMQRSKSQTEINAHPGIVRSSYAFDLSSSLKMYSICILVVLSYSFNNVWAATPYQVCDSAFGTIQTFDVTGCTTSPCKFTKGNSYAMNLTFQSKAPSNSVKVSIHGVISGIPIPFPLPDPDACKLGIACPVNEHDVYTASLALDVLSSYPSLSLYVKIELVSGEKVQDYACLRFPATITSSKNELDNLVGWKKGKIFEILYQKIAQLDLKPLNHFFRCLTYMLY</sequence>
<accession>A0A8S2W9N3</accession>
<dbReference type="EMBL" id="CAJOBJ010064879">
    <property type="protein sequence ID" value="CAF4434128.1"/>
    <property type="molecule type" value="Genomic_DNA"/>
</dbReference>
<gene>
    <name evidence="5" type="ORF">GIL414_LOCUS31665</name>
</gene>
<dbReference type="FunFam" id="2.60.40.770:FF:000001">
    <property type="entry name" value="NPC intracellular cholesterol transporter 2"/>
    <property type="match status" value="1"/>
</dbReference>
<evidence type="ECO:0000259" key="4">
    <source>
        <dbReference type="SMART" id="SM00737"/>
    </source>
</evidence>
<feature type="domain" description="MD-2-related lipid-recognition" evidence="4">
    <location>
        <begin position="78"/>
        <end position="200"/>
    </location>
</feature>
<reference evidence="5" key="1">
    <citation type="submission" date="2021-02" db="EMBL/GenBank/DDBJ databases">
        <authorList>
            <person name="Nowell W R."/>
        </authorList>
    </citation>
    <scope>NUCLEOTIDE SEQUENCE</scope>
</reference>
<dbReference type="PANTHER" id="PTHR11306">
    <property type="entry name" value="NIEMANN PICK TYPE C2 PROTEIN NPC2-RELATED"/>
    <property type="match status" value="1"/>
</dbReference>
<dbReference type="Gene3D" id="2.60.40.770">
    <property type="match status" value="1"/>
</dbReference>
<proteinExistence type="inferred from homology"/>
<dbReference type="GO" id="GO:0032934">
    <property type="term" value="F:sterol binding"/>
    <property type="evidence" value="ECO:0007669"/>
    <property type="project" value="InterPro"/>
</dbReference>
<evidence type="ECO:0000256" key="2">
    <source>
        <dbReference type="ARBA" id="ARBA00006370"/>
    </source>
</evidence>
<evidence type="ECO:0000313" key="6">
    <source>
        <dbReference type="Proteomes" id="UP000681720"/>
    </source>
</evidence>
<keyword evidence="3" id="KW-0964">Secreted</keyword>
<evidence type="ECO:0000256" key="3">
    <source>
        <dbReference type="ARBA" id="ARBA00022525"/>
    </source>
</evidence>
<dbReference type="SUPFAM" id="SSF81296">
    <property type="entry name" value="E set domains"/>
    <property type="match status" value="1"/>
</dbReference>
<organism evidence="5 6">
    <name type="scientific">Rotaria magnacalcarata</name>
    <dbReference type="NCBI Taxonomy" id="392030"/>
    <lineage>
        <taxon>Eukaryota</taxon>
        <taxon>Metazoa</taxon>
        <taxon>Spiralia</taxon>
        <taxon>Gnathifera</taxon>
        <taxon>Rotifera</taxon>
        <taxon>Eurotatoria</taxon>
        <taxon>Bdelloidea</taxon>
        <taxon>Philodinida</taxon>
        <taxon>Philodinidae</taxon>
        <taxon>Rotaria</taxon>
    </lineage>
</organism>
<comment type="subcellular location">
    <subcellularLocation>
        <location evidence="1">Secreted</location>
    </subcellularLocation>
</comment>
<dbReference type="InterPro" id="IPR014756">
    <property type="entry name" value="Ig_E-set"/>
</dbReference>
<protein>
    <recommendedName>
        <fullName evidence="4">MD-2-related lipid-recognition domain-containing protein</fullName>
    </recommendedName>
</protein>
<dbReference type="Pfam" id="PF02221">
    <property type="entry name" value="E1_DerP2_DerF2"/>
    <property type="match status" value="1"/>
</dbReference>
<dbReference type="InterPro" id="IPR003172">
    <property type="entry name" value="ML_dom"/>
</dbReference>
<comment type="similarity">
    <text evidence="2">Belongs to the NPC2 family.</text>
</comment>
<evidence type="ECO:0000256" key="1">
    <source>
        <dbReference type="ARBA" id="ARBA00004613"/>
    </source>
</evidence>
<dbReference type="AlphaFoldDB" id="A0A8S2W9N3"/>
<dbReference type="InterPro" id="IPR039670">
    <property type="entry name" value="NPC2-like"/>
</dbReference>
<comment type="caution">
    <text evidence="5">The sequence shown here is derived from an EMBL/GenBank/DDBJ whole genome shotgun (WGS) entry which is preliminary data.</text>
</comment>
<dbReference type="GO" id="GO:0015918">
    <property type="term" value="P:sterol transport"/>
    <property type="evidence" value="ECO:0007669"/>
    <property type="project" value="InterPro"/>
</dbReference>
<dbReference type="GO" id="GO:0005576">
    <property type="term" value="C:extracellular region"/>
    <property type="evidence" value="ECO:0007669"/>
    <property type="project" value="UniProtKB-SubCell"/>
</dbReference>